<dbReference type="InterPro" id="IPR036291">
    <property type="entry name" value="NAD(P)-bd_dom_sf"/>
</dbReference>
<keyword evidence="5" id="KW-0119">Carbohydrate metabolism</keyword>
<name>A0A381ZZ71_9ZZZZ</name>
<sequence length="330" mass="37868">MNILVTGGAGYIGSHTVLSLLDKGHKVSIIDNLITGSKKIIPKKANFYNCDIANKSKVARIIRKNNFDAVIHFAGLIKVEESVKYPKKYNFFNYLKTKVFIDTCIENELKNIIFSSTASVYGKAIIKKNFLELDRLKPINPYAKSKLKIEKFLIKKSKEKKINYMILRYFNVAGADLKLRSGLIDKKSSHLIKVACEVATNKKKFLKINGKNFNTKDKTTIRDFIHVLDLADIHILSIDYLLKKNKSQILNCGYGKGFSVLQILNSFNKLLKKPIKYKIGPRRKGDTEKVVANCNKIKKILKWKPKYNSIEIILKSALEWEKKIYKKNFI</sequence>
<evidence type="ECO:0000259" key="6">
    <source>
        <dbReference type="Pfam" id="PF01370"/>
    </source>
</evidence>
<gene>
    <name evidence="7" type="ORF">METZ01_LOCUS147384</name>
</gene>
<dbReference type="SUPFAM" id="SSF51735">
    <property type="entry name" value="NAD(P)-binding Rossmann-fold domains"/>
    <property type="match status" value="1"/>
</dbReference>
<dbReference type="GO" id="GO:0003978">
    <property type="term" value="F:UDP-glucose 4-epimerase activity"/>
    <property type="evidence" value="ECO:0007669"/>
    <property type="project" value="InterPro"/>
</dbReference>
<dbReference type="Gene3D" id="3.90.25.10">
    <property type="entry name" value="UDP-galactose 4-epimerase, domain 1"/>
    <property type="match status" value="1"/>
</dbReference>
<protein>
    <recommendedName>
        <fullName evidence="6">NAD-dependent epimerase/dehydratase domain-containing protein</fullName>
    </recommendedName>
</protein>
<evidence type="ECO:0000256" key="2">
    <source>
        <dbReference type="ARBA" id="ARBA00007637"/>
    </source>
</evidence>
<keyword evidence="4" id="KW-0413">Isomerase</keyword>
<dbReference type="PANTHER" id="PTHR43725">
    <property type="entry name" value="UDP-GLUCOSE 4-EPIMERASE"/>
    <property type="match status" value="1"/>
</dbReference>
<dbReference type="InterPro" id="IPR001509">
    <property type="entry name" value="Epimerase_deHydtase"/>
</dbReference>
<dbReference type="AlphaFoldDB" id="A0A381ZZ71"/>
<evidence type="ECO:0000256" key="3">
    <source>
        <dbReference type="ARBA" id="ARBA00023027"/>
    </source>
</evidence>
<accession>A0A381ZZ71</accession>
<reference evidence="7" key="1">
    <citation type="submission" date="2018-05" db="EMBL/GenBank/DDBJ databases">
        <authorList>
            <person name="Lanie J.A."/>
            <person name="Ng W.-L."/>
            <person name="Kazmierczak K.M."/>
            <person name="Andrzejewski T.M."/>
            <person name="Davidsen T.M."/>
            <person name="Wayne K.J."/>
            <person name="Tettelin H."/>
            <person name="Glass J.I."/>
            <person name="Rusch D."/>
            <person name="Podicherti R."/>
            <person name="Tsui H.-C.T."/>
            <person name="Winkler M.E."/>
        </authorList>
    </citation>
    <scope>NUCLEOTIDE SEQUENCE</scope>
</reference>
<comment type="cofactor">
    <cofactor evidence="1">
        <name>NAD(+)</name>
        <dbReference type="ChEBI" id="CHEBI:57540"/>
    </cofactor>
</comment>
<evidence type="ECO:0000313" key="7">
    <source>
        <dbReference type="EMBL" id="SVA94530.1"/>
    </source>
</evidence>
<organism evidence="7">
    <name type="scientific">marine metagenome</name>
    <dbReference type="NCBI Taxonomy" id="408172"/>
    <lineage>
        <taxon>unclassified sequences</taxon>
        <taxon>metagenomes</taxon>
        <taxon>ecological metagenomes</taxon>
    </lineage>
</organism>
<keyword evidence="3" id="KW-0520">NAD</keyword>
<dbReference type="Pfam" id="PF01370">
    <property type="entry name" value="Epimerase"/>
    <property type="match status" value="1"/>
</dbReference>
<dbReference type="Gene3D" id="3.40.50.720">
    <property type="entry name" value="NAD(P)-binding Rossmann-like Domain"/>
    <property type="match status" value="1"/>
</dbReference>
<feature type="domain" description="NAD-dependent epimerase/dehydratase" evidence="6">
    <location>
        <begin position="3"/>
        <end position="253"/>
    </location>
</feature>
<evidence type="ECO:0000256" key="1">
    <source>
        <dbReference type="ARBA" id="ARBA00001911"/>
    </source>
</evidence>
<evidence type="ECO:0000256" key="4">
    <source>
        <dbReference type="ARBA" id="ARBA00023235"/>
    </source>
</evidence>
<proteinExistence type="inferred from homology"/>
<evidence type="ECO:0000256" key="5">
    <source>
        <dbReference type="ARBA" id="ARBA00023277"/>
    </source>
</evidence>
<dbReference type="EMBL" id="UINC01023249">
    <property type="protein sequence ID" value="SVA94530.1"/>
    <property type="molecule type" value="Genomic_DNA"/>
</dbReference>
<dbReference type="PANTHER" id="PTHR43725:SF53">
    <property type="entry name" value="UDP-ARABINOSE 4-EPIMERASE 1"/>
    <property type="match status" value="1"/>
</dbReference>
<comment type="similarity">
    <text evidence="2">Belongs to the NAD(P)-dependent epimerase/dehydratase family.</text>
</comment>
<dbReference type="GO" id="GO:0033499">
    <property type="term" value="P:galactose catabolic process via UDP-galactose, Leloir pathway"/>
    <property type="evidence" value="ECO:0007669"/>
    <property type="project" value="TreeGrafter"/>
</dbReference>
<dbReference type="InterPro" id="IPR005886">
    <property type="entry name" value="UDP_G4E"/>
</dbReference>
<dbReference type="NCBIfam" id="TIGR01179">
    <property type="entry name" value="galE"/>
    <property type="match status" value="1"/>
</dbReference>